<dbReference type="InParanoid" id="A0A0V1BWZ1"/>
<organism evidence="1 2">
    <name type="scientific">Trichinella spiralis</name>
    <name type="common">Trichina worm</name>
    <dbReference type="NCBI Taxonomy" id="6334"/>
    <lineage>
        <taxon>Eukaryota</taxon>
        <taxon>Metazoa</taxon>
        <taxon>Ecdysozoa</taxon>
        <taxon>Nematoda</taxon>
        <taxon>Enoplea</taxon>
        <taxon>Dorylaimia</taxon>
        <taxon>Trichinellida</taxon>
        <taxon>Trichinellidae</taxon>
        <taxon>Trichinella</taxon>
    </lineage>
</organism>
<dbReference type="Proteomes" id="UP000054776">
    <property type="component" value="Unassembled WGS sequence"/>
</dbReference>
<comment type="caution">
    <text evidence="1">The sequence shown here is derived from an EMBL/GenBank/DDBJ whole genome shotgun (WGS) entry which is preliminary data.</text>
</comment>
<keyword evidence="2" id="KW-1185">Reference proteome</keyword>
<evidence type="ECO:0000313" key="2">
    <source>
        <dbReference type="Proteomes" id="UP000054776"/>
    </source>
</evidence>
<reference evidence="1 2" key="1">
    <citation type="submission" date="2015-01" db="EMBL/GenBank/DDBJ databases">
        <title>Evolution of Trichinella species and genotypes.</title>
        <authorList>
            <person name="Korhonen P.K."/>
            <person name="Edoardo P."/>
            <person name="Giuseppe L.R."/>
            <person name="Gasser R.B."/>
        </authorList>
    </citation>
    <scope>NUCLEOTIDE SEQUENCE [LARGE SCALE GENOMIC DNA]</scope>
    <source>
        <strain evidence="1">ISS3</strain>
    </source>
</reference>
<name>A0A0V1BWZ1_TRISP</name>
<dbReference type="EMBL" id="JYDH01000010">
    <property type="protein sequence ID" value="KRY40947.1"/>
    <property type="molecule type" value="Genomic_DNA"/>
</dbReference>
<sequence>MILRYCKVVICNAAVALKHFSVLFGKNVKLKATIYFDELLIDFWMVTLHDCIKIFFRLTWFISNYAHIMNFQITFKVLNDFYCATLQLVVEILVNNATEMQTIVSTLKIVSFATVDTLCYFIKKII</sequence>
<proteinExistence type="predicted"/>
<accession>A0A0V1BWZ1</accession>
<protein>
    <submittedName>
        <fullName evidence="1">Uncharacterized protein</fullName>
    </submittedName>
</protein>
<gene>
    <name evidence="1" type="ORF">T01_10362</name>
</gene>
<evidence type="ECO:0000313" key="1">
    <source>
        <dbReference type="EMBL" id="KRY40947.1"/>
    </source>
</evidence>
<dbReference type="AlphaFoldDB" id="A0A0V1BWZ1"/>